<evidence type="ECO:0000313" key="6">
    <source>
        <dbReference type="EMBL" id="KAL3390044.1"/>
    </source>
</evidence>
<evidence type="ECO:0000256" key="3">
    <source>
        <dbReference type="RuleBase" id="RU000411"/>
    </source>
</evidence>
<feature type="signal peptide" evidence="4">
    <location>
        <begin position="1"/>
        <end position="16"/>
    </location>
</feature>
<dbReference type="EMBL" id="JBJJXI010000121">
    <property type="protein sequence ID" value="KAL3390044.1"/>
    <property type="molecule type" value="Genomic_DNA"/>
</dbReference>
<reference evidence="6 7" key="1">
    <citation type="journal article" date="2024" name="bioRxiv">
        <title>A reference genome for Trichogramma kaykai: A tiny desert-dwelling parasitoid wasp with competing sex-ratio distorters.</title>
        <authorList>
            <person name="Culotta J."/>
            <person name="Lindsey A.R."/>
        </authorList>
    </citation>
    <scope>NUCLEOTIDE SEQUENCE [LARGE SCALE GENOMIC DNA]</scope>
    <source>
        <strain evidence="6 7">KSX58</strain>
    </source>
</reference>
<feature type="domain" description="Serpin" evidence="5">
    <location>
        <begin position="60"/>
        <end position="464"/>
    </location>
</feature>
<dbReference type="PROSITE" id="PS00284">
    <property type="entry name" value="SERPIN"/>
    <property type="match status" value="1"/>
</dbReference>
<evidence type="ECO:0000256" key="2">
    <source>
        <dbReference type="ARBA" id="ARBA00022900"/>
    </source>
</evidence>
<dbReference type="Gene3D" id="2.30.39.10">
    <property type="entry name" value="Alpha-1-antitrypsin, domain 1"/>
    <property type="match status" value="1"/>
</dbReference>
<sequence>MKFLYISILLIGVCWADDRIVFRDDDQPAAPPAFKNRIALENNLSPYVLVAAEKITKFSFNLDEVLQKNSENDEDNILFSPVSLTYLLTMALAGSNGQTFDEIVKVMGFEPSKPIREKSEAIHFIYSQLFSKILDAQKQENGPKTELATSMFVQDGYPIGQEFRALIEVLYKSDIINVEYSDGQKAFETINNWVSEKTKGNIKTLFDQAPDSDTRIVLASALYFNGQWAMEFNPENTVKSIFTVNPGNKVLFDSMFNNNNYSFCEDTKLGVRLVGIPYEGQDTVMWAFLPIAEGTQAVKDLKARLTPEIVDELISKANSELLSIVFPKMDLTGNLNLNEALKTMGVTSMFGPEADFSVLSPGNGESTQTVRRDRSQAYRSTFGIDELKNSGDLSRPDLNVDNVVHKVTMKVNEKGTEAAAASGMDLGNRFGDDSRHVYFNKPFLFLIRNEQTKAIWFWGTINKPTPNEEFKQ</sequence>
<evidence type="ECO:0000256" key="4">
    <source>
        <dbReference type="SAM" id="SignalP"/>
    </source>
</evidence>
<evidence type="ECO:0000313" key="7">
    <source>
        <dbReference type="Proteomes" id="UP001627154"/>
    </source>
</evidence>
<dbReference type="InterPro" id="IPR042178">
    <property type="entry name" value="Serpin_sf_1"/>
</dbReference>
<keyword evidence="7" id="KW-1185">Reference proteome</keyword>
<evidence type="ECO:0000259" key="5">
    <source>
        <dbReference type="SMART" id="SM00093"/>
    </source>
</evidence>
<dbReference type="SUPFAM" id="SSF56574">
    <property type="entry name" value="Serpins"/>
    <property type="match status" value="1"/>
</dbReference>
<dbReference type="CDD" id="cd00172">
    <property type="entry name" value="serpin"/>
    <property type="match status" value="1"/>
</dbReference>
<keyword evidence="4" id="KW-0732">Signal</keyword>
<dbReference type="Pfam" id="PF00079">
    <property type="entry name" value="Serpin"/>
    <property type="match status" value="1"/>
</dbReference>
<dbReference type="PANTHER" id="PTHR11461:SF342">
    <property type="entry name" value="SERINE PROTEASE INHIBITOR 28DC"/>
    <property type="match status" value="1"/>
</dbReference>
<dbReference type="Proteomes" id="UP001627154">
    <property type="component" value="Unassembled WGS sequence"/>
</dbReference>
<dbReference type="InterPro" id="IPR000215">
    <property type="entry name" value="Serpin_fam"/>
</dbReference>
<evidence type="ECO:0000256" key="1">
    <source>
        <dbReference type="ARBA" id="ARBA00022690"/>
    </source>
</evidence>
<dbReference type="Gene3D" id="2.10.310.10">
    <property type="entry name" value="Serpins superfamily"/>
    <property type="match status" value="1"/>
</dbReference>
<feature type="chain" id="PRO_5044861329" description="Serpin domain-containing protein" evidence="4">
    <location>
        <begin position="17"/>
        <end position="472"/>
    </location>
</feature>
<organism evidence="6 7">
    <name type="scientific">Trichogramma kaykai</name>
    <dbReference type="NCBI Taxonomy" id="54128"/>
    <lineage>
        <taxon>Eukaryota</taxon>
        <taxon>Metazoa</taxon>
        <taxon>Ecdysozoa</taxon>
        <taxon>Arthropoda</taxon>
        <taxon>Hexapoda</taxon>
        <taxon>Insecta</taxon>
        <taxon>Pterygota</taxon>
        <taxon>Neoptera</taxon>
        <taxon>Endopterygota</taxon>
        <taxon>Hymenoptera</taxon>
        <taxon>Apocrita</taxon>
        <taxon>Proctotrupomorpha</taxon>
        <taxon>Chalcidoidea</taxon>
        <taxon>Trichogrammatidae</taxon>
        <taxon>Trichogramma</taxon>
    </lineage>
</organism>
<comment type="similarity">
    <text evidence="3">Belongs to the serpin family.</text>
</comment>
<dbReference type="Gene3D" id="3.30.497.10">
    <property type="entry name" value="Antithrombin, subunit I, domain 2"/>
    <property type="match status" value="1"/>
</dbReference>
<dbReference type="InterPro" id="IPR042185">
    <property type="entry name" value="Serpin_sf_2"/>
</dbReference>
<keyword evidence="2" id="KW-0722">Serine protease inhibitor</keyword>
<dbReference type="AlphaFoldDB" id="A0ABD2WAG0"/>
<dbReference type="Gene3D" id="6.20.40.10">
    <property type="match status" value="1"/>
</dbReference>
<dbReference type="InterPro" id="IPR023796">
    <property type="entry name" value="Serpin_dom"/>
</dbReference>
<comment type="caution">
    <text evidence="6">The sequence shown here is derived from an EMBL/GenBank/DDBJ whole genome shotgun (WGS) entry which is preliminary data.</text>
</comment>
<keyword evidence="1" id="KW-0646">Protease inhibitor</keyword>
<gene>
    <name evidence="6" type="ORF">TKK_014872</name>
</gene>
<dbReference type="PANTHER" id="PTHR11461">
    <property type="entry name" value="SERINE PROTEASE INHIBITOR, SERPIN"/>
    <property type="match status" value="1"/>
</dbReference>
<protein>
    <recommendedName>
        <fullName evidence="5">Serpin domain-containing protein</fullName>
    </recommendedName>
</protein>
<proteinExistence type="inferred from homology"/>
<dbReference type="InterPro" id="IPR036186">
    <property type="entry name" value="Serpin_sf"/>
</dbReference>
<dbReference type="GO" id="GO:0004867">
    <property type="term" value="F:serine-type endopeptidase inhibitor activity"/>
    <property type="evidence" value="ECO:0007669"/>
    <property type="project" value="UniProtKB-KW"/>
</dbReference>
<accession>A0ABD2WAG0</accession>
<name>A0ABD2WAG0_9HYME</name>
<dbReference type="InterPro" id="IPR023795">
    <property type="entry name" value="Serpin_CS"/>
</dbReference>
<dbReference type="SMART" id="SM00093">
    <property type="entry name" value="SERPIN"/>
    <property type="match status" value="1"/>
</dbReference>